<dbReference type="AlphaFoldDB" id="A0A7W4Z4Y7"/>
<evidence type="ECO:0000256" key="6">
    <source>
        <dbReference type="ARBA" id="ARBA00022989"/>
    </source>
</evidence>
<comment type="caution">
    <text evidence="9">The sequence shown here is derived from an EMBL/GenBank/DDBJ whole genome shotgun (WGS) entry which is preliminary data.</text>
</comment>
<keyword evidence="7 8" id="KW-0472">Membrane</keyword>
<feature type="transmembrane region" description="Helical" evidence="8">
    <location>
        <begin position="147"/>
        <end position="176"/>
    </location>
</feature>
<protein>
    <recommendedName>
        <fullName evidence="8">Probable membrane transporter protein</fullName>
    </recommendedName>
</protein>
<dbReference type="Pfam" id="PF01925">
    <property type="entry name" value="TauE"/>
    <property type="match status" value="1"/>
</dbReference>
<evidence type="ECO:0000256" key="8">
    <source>
        <dbReference type="RuleBase" id="RU363041"/>
    </source>
</evidence>
<dbReference type="InterPro" id="IPR002781">
    <property type="entry name" value="TM_pro_TauE-like"/>
</dbReference>
<dbReference type="PANTHER" id="PTHR30269">
    <property type="entry name" value="TRANSMEMBRANE PROTEIN YFCA"/>
    <property type="match status" value="1"/>
</dbReference>
<evidence type="ECO:0000256" key="2">
    <source>
        <dbReference type="ARBA" id="ARBA00009142"/>
    </source>
</evidence>
<feature type="transmembrane region" description="Helical" evidence="8">
    <location>
        <begin position="196"/>
        <end position="226"/>
    </location>
</feature>
<dbReference type="InterPro" id="IPR052017">
    <property type="entry name" value="TSUP"/>
</dbReference>
<feature type="transmembrane region" description="Helical" evidence="8">
    <location>
        <begin position="46"/>
        <end position="65"/>
    </location>
</feature>
<proteinExistence type="inferred from homology"/>
<gene>
    <name evidence="9" type="ORF">FHU40_005098</name>
</gene>
<evidence type="ECO:0000256" key="1">
    <source>
        <dbReference type="ARBA" id="ARBA00004651"/>
    </source>
</evidence>
<keyword evidence="4 8" id="KW-1003">Cell membrane</keyword>
<dbReference type="PANTHER" id="PTHR30269:SF0">
    <property type="entry name" value="MEMBRANE TRANSPORTER PROTEIN YFCA-RELATED"/>
    <property type="match status" value="1"/>
</dbReference>
<evidence type="ECO:0000256" key="7">
    <source>
        <dbReference type="ARBA" id="ARBA00023136"/>
    </source>
</evidence>
<evidence type="ECO:0000256" key="3">
    <source>
        <dbReference type="ARBA" id="ARBA00022448"/>
    </source>
</evidence>
<accession>A0A7W4Z4Y7</accession>
<evidence type="ECO:0000313" key="10">
    <source>
        <dbReference type="Proteomes" id="UP000589626"/>
    </source>
</evidence>
<dbReference type="Proteomes" id="UP000589626">
    <property type="component" value="Unassembled WGS sequence"/>
</dbReference>
<organism evidence="9 10">
    <name type="scientific">Nocardioides soli</name>
    <dbReference type="NCBI Taxonomy" id="1036020"/>
    <lineage>
        <taxon>Bacteria</taxon>
        <taxon>Bacillati</taxon>
        <taxon>Actinomycetota</taxon>
        <taxon>Actinomycetes</taxon>
        <taxon>Propionibacteriales</taxon>
        <taxon>Nocardioidaceae</taxon>
        <taxon>Nocardioides</taxon>
    </lineage>
</organism>
<feature type="transmembrane region" description="Helical" evidence="8">
    <location>
        <begin position="77"/>
        <end position="97"/>
    </location>
</feature>
<comment type="subcellular location">
    <subcellularLocation>
        <location evidence="1 8">Cell membrane</location>
        <topology evidence="1 8">Multi-pass membrane protein</topology>
    </subcellularLocation>
</comment>
<dbReference type="EMBL" id="JACHWR010000005">
    <property type="protein sequence ID" value="MBB3045245.1"/>
    <property type="molecule type" value="Genomic_DNA"/>
</dbReference>
<keyword evidence="10" id="KW-1185">Reference proteome</keyword>
<dbReference type="RefSeq" id="WP_183595239.1">
    <property type="nucleotide sequence ID" value="NZ_JACHWR010000005.1"/>
</dbReference>
<sequence>MDGVDQALVVLAGFGAGILTSSVGVASLLSFPFLLAVGLPPVTANVSNTIGLVPGGLGGAVGYREELRAEPAITRQVIALTGVAGAVGAALLLALPPGVFEAIVPWLILVTCLVVGAQPRISRWLAVRRERAGHDGSPRVRLSPVTILFVLLTGVYGGYFGAGAGVMMIATLALGLDIDLRVIGGIRTASLLASNLVAAVIFTVVADVDWAVVGLLAVSSIVGGYVGARVARRMSVSLLRSLVVVAGVVASGALLFG</sequence>
<dbReference type="GO" id="GO:0005886">
    <property type="term" value="C:plasma membrane"/>
    <property type="evidence" value="ECO:0007669"/>
    <property type="project" value="UniProtKB-SubCell"/>
</dbReference>
<evidence type="ECO:0000256" key="5">
    <source>
        <dbReference type="ARBA" id="ARBA00022692"/>
    </source>
</evidence>
<feature type="transmembrane region" description="Helical" evidence="8">
    <location>
        <begin position="7"/>
        <end position="34"/>
    </location>
</feature>
<evidence type="ECO:0000256" key="4">
    <source>
        <dbReference type="ARBA" id="ARBA00022475"/>
    </source>
</evidence>
<comment type="similarity">
    <text evidence="2 8">Belongs to the 4-toluene sulfonate uptake permease (TSUP) (TC 2.A.102) family.</text>
</comment>
<name>A0A7W4Z4Y7_9ACTN</name>
<keyword evidence="5 8" id="KW-0812">Transmembrane</keyword>
<evidence type="ECO:0000313" key="9">
    <source>
        <dbReference type="EMBL" id="MBB3045245.1"/>
    </source>
</evidence>
<keyword evidence="6 8" id="KW-1133">Transmembrane helix</keyword>
<keyword evidence="3" id="KW-0813">Transport</keyword>
<reference evidence="9 10" key="1">
    <citation type="submission" date="2020-08" db="EMBL/GenBank/DDBJ databases">
        <title>Sequencing the genomes of 1000 actinobacteria strains.</title>
        <authorList>
            <person name="Klenk H.-P."/>
        </authorList>
    </citation>
    <scope>NUCLEOTIDE SEQUENCE [LARGE SCALE GENOMIC DNA]</scope>
    <source>
        <strain evidence="9 10">DSM 105498</strain>
    </source>
</reference>
<feature type="transmembrane region" description="Helical" evidence="8">
    <location>
        <begin position="238"/>
        <end position="256"/>
    </location>
</feature>